<dbReference type="SMART" id="SM00342">
    <property type="entry name" value="HTH_ARAC"/>
    <property type="match status" value="1"/>
</dbReference>
<organism evidence="5 6">
    <name type="scientific">Paenibacillus thailandensis</name>
    <dbReference type="NCBI Taxonomy" id="393250"/>
    <lineage>
        <taxon>Bacteria</taxon>
        <taxon>Bacillati</taxon>
        <taxon>Bacillota</taxon>
        <taxon>Bacilli</taxon>
        <taxon>Bacillales</taxon>
        <taxon>Paenibacillaceae</taxon>
        <taxon>Paenibacillus</taxon>
    </lineage>
</organism>
<dbReference type="PROSITE" id="PS01124">
    <property type="entry name" value="HTH_ARAC_FAMILY_2"/>
    <property type="match status" value="1"/>
</dbReference>
<dbReference type="Gene3D" id="2.60.120.280">
    <property type="entry name" value="Regulatory protein AraC"/>
    <property type="match status" value="1"/>
</dbReference>
<dbReference type="SUPFAM" id="SSF51215">
    <property type="entry name" value="Regulatory protein AraC"/>
    <property type="match status" value="1"/>
</dbReference>
<comment type="caution">
    <text evidence="5">The sequence shown here is derived from an EMBL/GenBank/DDBJ whole genome shotgun (WGS) entry which is preliminary data.</text>
</comment>
<evidence type="ECO:0000256" key="3">
    <source>
        <dbReference type="ARBA" id="ARBA00023163"/>
    </source>
</evidence>
<protein>
    <submittedName>
        <fullName evidence="5">AraC family transcriptional regulator</fullName>
    </submittedName>
</protein>
<evidence type="ECO:0000256" key="1">
    <source>
        <dbReference type="ARBA" id="ARBA00023015"/>
    </source>
</evidence>
<feature type="domain" description="HTH araC/xylS-type" evidence="4">
    <location>
        <begin position="166"/>
        <end position="264"/>
    </location>
</feature>
<evidence type="ECO:0000313" key="5">
    <source>
        <dbReference type="EMBL" id="MFD2663576.1"/>
    </source>
</evidence>
<dbReference type="EMBL" id="JBHUMY010000043">
    <property type="protein sequence ID" value="MFD2663576.1"/>
    <property type="molecule type" value="Genomic_DNA"/>
</dbReference>
<dbReference type="PANTHER" id="PTHR43280:SF2">
    <property type="entry name" value="HTH-TYPE TRANSCRIPTIONAL REGULATOR EXSA"/>
    <property type="match status" value="1"/>
</dbReference>
<dbReference type="Pfam" id="PF12833">
    <property type="entry name" value="HTH_18"/>
    <property type="match status" value="1"/>
</dbReference>
<dbReference type="InterPro" id="IPR018060">
    <property type="entry name" value="HTH_AraC"/>
</dbReference>
<accession>A0ABW5R4B0</accession>
<dbReference type="RefSeq" id="WP_379279847.1">
    <property type="nucleotide sequence ID" value="NZ_JBHUGT010000011.1"/>
</dbReference>
<keyword evidence="1" id="KW-0805">Transcription regulation</keyword>
<dbReference type="InterPro" id="IPR003313">
    <property type="entry name" value="AraC-bd"/>
</dbReference>
<dbReference type="Proteomes" id="UP001597493">
    <property type="component" value="Unassembled WGS sequence"/>
</dbReference>
<dbReference type="InterPro" id="IPR009057">
    <property type="entry name" value="Homeodomain-like_sf"/>
</dbReference>
<evidence type="ECO:0000313" key="6">
    <source>
        <dbReference type="Proteomes" id="UP001597493"/>
    </source>
</evidence>
<sequence>MPAYPQDPEYKETPYGTMLAGHFDQDDGYGHSRPKGMGDWLITYTIEGAGYFRTPAGERRCGAGQVALLRSGVPHVYGTVSGERWNFYWAHFAALPETGCLPDEEVLVQTMPEGFHRERTVQAFQSILHYSRERSAHWYALCENAVRELVLLLAQRLDKKRDPRVDQALKWLALRMKEEVRVEELAKEIGLSASRLSHLFKEETGEGVIEHLNGMRLRQAALYMEHMGRTATEASQDVGFNHYNHFADLFRKRYGVSPRAYAKQAKGRRDGN</sequence>
<name>A0ABW5R4B0_9BACL</name>
<dbReference type="SUPFAM" id="SSF46689">
    <property type="entry name" value="Homeodomain-like"/>
    <property type="match status" value="2"/>
</dbReference>
<keyword evidence="6" id="KW-1185">Reference proteome</keyword>
<dbReference type="Gene3D" id="1.10.10.60">
    <property type="entry name" value="Homeodomain-like"/>
    <property type="match status" value="1"/>
</dbReference>
<proteinExistence type="predicted"/>
<reference evidence="6" key="1">
    <citation type="journal article" date="2019" name="Int. J. Syst. Evol. Microbiol.">
        <title>The Global Catalogue of Microorganisms (GCM) 10K type strain sequencing project: providing services to taxonomists for standard genome sequencing and annotation.</title>
        <authorList>
            <consortium name="The Broad Institute Genomics Platform"/>
            <consortium name="The Broad Institute Genome Sequencing Center for Infectious Disease"/>
            <person name="Wu L."/>
            <person name="Ma J."/>
        </authorList>
    </citation>
    <scope>NUCLEOTIDE SEQUENCE [LARGE SCALE GENOMIC DNA]</scope>
    <source>
        <strain evidence="6">TISTR 1827</strain>
    </source>
</reference>
<dbReference type="InterPro" id="IPR037923">
    <property type="entry name" value="HTH-like"/>
</dbReference>
<gene>
    <name evidence="5" type="ORF">ACFSW5_25380</name>
</gene>
<evidence type="ECO:0000259" key="4">
    <source>
        <dbReference type="PROSITE" id="PS01124"/>
    </source>
</evidence>
<dbReference type="PANTHER" id="PTHR43280">
    <property type="entry name" value="ARAC-FAMILY TRANSCRIPTIONAL REGULATOR"/>
    <property type="match status" value="1"/>
</dbReference>
<evidence type="ECO:0000256" key="2">
    <source>
        <dbReference type="ARBA" id="ARBA00023125"/>
    </source>
</evidence>
<keyword evidence="3" id="KW-0804">Transcription</keyword>
<dbReference type="Pfam" id="PF02311">
    <property type="entry name" value="AraC_binding"/>
    <property type="match status" value="1"/>
</dbReference>
<keyword evidence="2" id="KW-0238">DNA-binding</keyword>